<evidence type="ECO:0000313" key="5">
    <source>
        <dbReference type="EMBL" id="COX74389.1"/>
    </source>
</evidence>
<evidence type="ECO:0000313" key="7">
    <source>
        <dbReference type="Proteomes" id="UP000044938"/>
    </source>
</evidence>
<dbReference type="EMBL" id="CGCX01001220">
    <property type="protein sequence ID" value="CFR90939.1"/>
    <property type="molecule type" value="Genomic_DNA"/>
</dbReference>
<dbReference type="EMBL" id="CQQC01000379">
    <property type="protein sequence ID" value="CNU93445.1"/>
    <property type="molecule type" value="Genomic_DNA"/>
</dbReference>
<evidence type="ECO:0000313" key="8">
    <source>
        <dbReference type="Proteomes" id="UP000046680"/>
    </source>
</evidence>
<organism evidence="2 9">
    <name type="scientific">Mycobacterium tuberculosis</name>
    <dbReference type="NCBI Taxonomy" id="1773"/>
    <lineage>
        <taxon>Bacteria</taxon>
        <taxon>Bacillati</taxon>
        <taxon>Actinomycetota</taxon>
        <taxon>Actinomycetes</taxon>
        <taxon>Mycobacteriales</taxon>
        <taxon>Mycobacteriaceae</taxon>
        <taxon>Mycobacterium</taxon>
        <taxon>Mycobacterium tuberculosis complex</taxon>
    </lineage>
</organism>
<dbReference type="Proteomes" id="UP000044938">
    <property type="component" value="Unassembled WGS sequence"/>
</dbReference>
<evidence type="ECO:0000256" key="1">
    <source>
        <dbReference type="SAM" id="MobiDB-lite"/>
    </source>
</evidence>
<sequence length="78" mass="8454">MLLSEHGHRRLIRGAPAEQHDAPCAMLGEIPRVVHPDGTRATGDDDIVEHAGVQRPVRDGRGIGEGSLEQRVPVYRAA</sequence>
<reference evidence="6 7" key="1">
    <citation type="submission" date="2015-03" db="EMBL/GenBank/DDBJ databases">
        <authorList>
            <consortium name="Pathogen Informatics"/>
        </authorList>
    </citation>
    <scope>NUCLEOTIDE SEQUENCE [LARGE SCALE GENOMIC DNA]</scope>
    <source>
        <strain evidence="3 8">C09601061</strain>
        <strain evidence="4 6">D00501624</strain>
        <strain evidence="2 9">G09901357</strain>
        <strain evidence="5 7">M09401471</strain>
    </source>
</reference>
<protein>
    <submittedName>
        <fullName evidence="2">Uncharacterized protein</fullName>
    </submittedName>
</protein>
<evidence type="ECO:0000313" key="9">
    <source>
        <dbReference type="Proteomes" id="UP000048289"/>
    </source>
</evidence>
<dbReference type="EMBL" id="CSAJ01001212">
    <property type="protein sequence ID" value="COX74389.1"/>
    <property type="molecule type" value="Genomic_DNA"/>
</dbReference>
<dbReference type="Proteomes" id="UP000039217">
    <property type="component" value="Unassembled WGS sequence"/>
</dbReference>
<evidence type="ECO:0000313" key="2">
    <source>
        <dbReference type="EMBL" id="CFE44021.1"/>
    </source>
</evidence>
<evidence type="ECO:0000313" key="6">
    <source>
        <dbReference type="Proteomes" id="UP000039217"/>
    </source>
</evidence>
<evidence type="ECO:0000313" key="3">
    <source>
        <dbReference type="EMBL" id="CFR90939.1"/>
    </source>
</evidence>
<name>A0A654TDK0_MYCTX</name>
<dbReference type="EMBL" id="CFOE01000629">
    <property type="protein sequence ID" value="CFE44021.1"/>
    <property type="molecule type" value="Genomic_DNA"/>
</dbReference>
<dbReference type="AlphaFoldDB" id="A0A654TDK0"/>
<proteinExistence type="predicted"/>
<evidence type="ECO:0000313" key="4">
    <source>
        <dbReference type="EMBL" id="CNU93445.1"/>
    </source>
</evidence>
<accession>A0A654TDK0</accession>
<dbReference type="Proteomes" id="UP000046680">
    <property type="component" value="Unassembled WGS sequence"/>
</dbReference>
<dbReference type="Proteomes" id="UP000048289">
    <property type="component" value="Unassembled WGS sequence"/>
</dbReference>
<gene>
    <name evidence="3" type="ORF">ERS007657_02877</name>
    <name evidence="4" type="ORF">ERS007661_01387</name>
    <name evidence="2" type="ORF">ERS007681_03540</name>
    <name evidence="5" type="ORF">ERS007720_04849</name>
</gene>
<feature type="region of interest" description="Disordered" evidence="1">
    <location>
        <begin position="35"/>
        <end position="68"/>
    </location>
</feature>